<feature type="compositionally biased region" description="Polar residues" evidence="1">
    <location>
        <begin position="503"/>
        <end position="515"/>
    </location>
</feature>
<dbReference type="GeneID" id="92096441"/>
<dbReference type="InterPro" id="IPR001810">
    <property type="entry name" value="F-box_dom"/>
</dbReference>
<keyword evidence="4" id="KW-1185">Reference proteome</keyword>
<protein>
    <recommendedName>
        <fullName evidence="2">F-box domain-containing protein</fullName>
    </recommendedName>
</protein>
<gene>
    <name evidence="3" type="ORF">PG994_011969</name>
</gene>
<feature type="region of interest" description="Disordered" evidence="1">
    <location>
        <begin position="492"/>
        <end position="515"/>
    </location>
</feature>
<feature type="domain" description="F-box" evidence="2">
    <location>
        <begin position="1"/>
        <end position="19"/>
    </location>
</feature>
<sequence>MQLTNLPPELLREIISHIDDATGREYADHGHPNLCALALSGARGLAEAATDLLYGAIKIERNGADAKDEQRLVLLNRSCRTNPHLVHRIRSADIRWFHHDDATPHYDEFLAHLARSNSLVSLEAELGHPPPLLAGDVNSSPLPALFQWQPGSFAGLRELHVHLVRVDHDARVPVAFLVRLCELPSLRAITLCAPAAVDHDDADGGDKHSSCEADGERLPTLGLTEMYTGYGRPVSIDLLRQVLPRTPALKTLSLSLPGAAVEVDRKMADSVSCGGYDLKGPVLSPCSVGRLLAPTAASLEQLDLGADNVYLPAQHDGSQIDLSAFARLRHLEITACLLLGAGQGRVVAGGVVVWRRLPPALEKLTVAFDTDLGLFWGLAEMREHARAGTFASRLWDRRLRDDGDGLRWLAELLRRHAHGERGNSRQLRRIVVEEREVIDRDRNWARAAWRRPGGDRMRDLARAAAVDLEISLRVPRSFRAEDIDIIEEADCYDEPGTVPYGDQGSSSPSSEGMDL</sequence>
<evidence type="ECO:0000256" key="1">
    <source>
        <dbReference type="SAM" id="MobiDB-lite"/>
    </source>
</evidence>
<dbReference type="EMBL" id="JAQQWL010000011">
    <property type="protein sequence ID" value="KAK8050239.1"/>
    <property type="molecule type" value="Genomic_DNA"/>
</dbReference>
<name>A0ABR1TX14_9PEZI</name>
<evidence type="ECO:0000313" key="3">
    <source>
        <dbReference type="EMBL" id="KAK8050239.1"/>
    </source>
</evidence>
<dbReference type="PROSITE" id="PS50181">
    <property type="entry name" value="FBOX"/>
    <property type="match status" value="1"/>
</dbReference>
<reference evidence="3 4" key="1">
    <citation type="submission" date="2023-01" db="EMBL/GenBank/DDBJ databases">
        <title>Analysis of 21 Apiospora genomes using comparative genomics revels a genus with tremendous synthesis potential of carbohydrate active enzymes and secondary metabolites.</title>
        <authorList>
            <person name="Sorensen T."/>
        </authorList>
    </citation>
    <scope>NUCLEOTIDE SEQUENCE [LARGE SCALE GENOMIC DNA]</scope>
    <source>
        <strain evidence="3 4">CBS 135458</strain>
    </source>
</reference>
<comment type="caution">
    <text evidence="3">The sequence shown here is derived from an EMBL/GenBank/DDBJ whole genome shotgun (WGS) entry which is preliminary data.</text>
</comment>
<accession>A0ABR1TX14</accession>
<evidence type="ECO:0000259" key="2">
    <source>
        <dbReference type="PROSITE" id="PS50181"/>
    </source>
</evidence>
<dbReference type="Proteomes" id="UP001480595">
    <property type="component" value="Unassembled WGS sequence"/>
</dbReference>
<dbReference type="RefSeq" id="XP_066712488.1">
    <property type="nucleotide sequence ID" value="XM_066863378.1"/>
</dbReference>
<proteinExistence type="predicted"/>
<organism evidence="3 4">
    <name type="scientific">Apiospora phragmitis</name>
    <dbReference type="NCBI Taxonomy" id="2905665"/>
    <lineage>
        <taxon>Eukaryota</taxon>
        <taxon>Fungi</taxon>
        <taxon>Dikarya</taxon>
        <taxon>Ascomycota</taxon>
        <taxon>Pezizomycotina</taxon>
        <taxon>Sordariomycetes</taxon>
        <taxon>Xylariomycetidae</taxon>
        <taxon>Amphisphaeriales</taxon>
        <taxon>Apiosporaceae</taxon>
        <taxon>Apiospora</taxon>
    </lineage>
</organism>
<evidence type="ECO:0000313" key="4">
    <source>
        <dbReference type="Proteomes" id="UP001480595"/>
    </source>
</evidence>